<dbReference type="GO" id="GO:0061630">
    <property type="term" value="F:ubiquitin protein ligase activity"/>
    <property type="evidence" value="ECO:0007669"/>
    <property type="project" value="UniProtKB-EC"/>
</dbReference>
<evidence type="ECO:0000256" key="11">
    <source>
        <dbReference type="ARBA" id="ARBA00022833"/>
    </source>
</evidence>
<evidence type="ECO:0000256" key="7">
    <source>
        <dbReference type="ARBA" id="ARBA00022723"/>
    </source>
</evidence>
<dbReference type="GO" id="GO:0003676">
    <property type="term" value="F:nucleic acid binding"/>
    <property type="evidence" value="ECO:0007669"/>
    <property type="project" value="InterPro"/>
</dbReference>
<dbReference type="Gene3D" id="3.30.40.10">
    <property type="entry name" value="Zinc/RING finger domain, C3HC4 (zinc finger)"/>
    <property type="match status" value="1"/>
</dbReference>
<keyword evidence="7" id="KW-0479">Metal-binding</keyword>
<evidence type="ECO:0000313" key="19">
    <source>
        <dbReference type="EMBL" id="CAH2108269.1"/>
    </source>
</evidence>
<dbReference type="SMART" id="SM00240">
    <property type="entry name" value="FHA"/>
    <property type="match status" value="1"/>
</dbReference>
<dbReference type="InterPro" id="IPR051657">
    <property type="entry name" value="RNF168/RNF169_E3_ubiq-ligase"/>
</dbReference>
<dbReference type="Proteomes" id="UP001153954">
    <property type="component" value="Unassembled WGS sequence"/>
</dbReference>
<dbReference type="EMBL" id="CAKOGL010000031">
    <property type="protein sequence ID" value="CAH2108269.1"/>
    <property type="molecule type" value="Genomic_DNA"/>
</dbReference>
<evidence type="ECO:0000256" key="14">
    <source>
        <dbReference type="SAM" id="Coils"/>
    </source>
</evidence>
<dbReference type="PROSITE" id="PS50006">
    <property type="entry name" value="FHA_DOMAIN"/>
    <property type="match status" value="1"/>
</dbReference>
<dbReference type="PANTHER" id="PTHR23328:SF0">
    <property type="entry name" value="RING-TYPE DOMAIN-CONTAINING PROTEIN"/>
    <property type="match status" value="1"/>
</dbReference>
<dbReference type="PROSITE" id="PS00518">
    <property type="entry name" value="ZF_RING_1"/>
    <property type="match status" value="1"/>
</dbReference>
<keyword evidence="20" id="KW-1185">Reference proteome</keyword>
<dbReference type="PROSITE" id="PS50158">
    <property type="entry name" value="ZF_CCHC"/>
    <property type="match status" value="1"/>
</dbReference>
<evidence type="ECO:0000256" key="10">
    <source>
        <dbReference type="ARBA" id="ARBA00022786"/>
    </source>
</evidence>
<dbReference type="InterPro" id="IPR013083">
    <property type="entry name" value="Znf_RING/FYVE/PHD"/>
</dbReference>
<feature type="domain" description="FHA" evidence="16">
    <location>
        <begin position="31"/>
        <end position="79"/>
    </location>
</feature>
<evidence type="ECO:0000259" key="18">
    <source>
        <dbReference type="PROSITE" id="PS50158"/>
    </source>
</evidence>
<dbReference type="InterPro" id="IPR008984">
    <property type="entry name" value="SMAD_FHA_dom_sf"/>
</dbReference>
<feature type="region of interest" description="Disordered" evidence="15">
    <location>
        <begin position="567"/>
        <end position="619"/>
    </location>
</feature>
<evidence type="ECO:0000256" key="8">
    <source>
        <dbReference type="ARBA" id="ARBA00022763"/>
    </source>
</evidence>
<evidence type="ECO:0000313" key="20">
    <source>
        <dbReference type="Proteomes" id="UP001153954"/>
    </source>
</evidence>
<dbReference type="InterPro" id="IPR017907">
    <property type="entry name" value="Znf_RING_CS"/>
</dbReference>
<feature type="domain" description="CCHC-type" evidence="18">
    <location>
        <begin position="691"/>
        <end position="706"/>
    </location>
</feature>
<evidence type="ECO:0000256" key="5">
    <source>
        <dbReference type="ARBA" id="ARBA00017908"/>
    </source>
</evidence>
<accession>A0AAU9V9Y4</accession>
<name>A0AAU9V9Y4_EUPED</name>
<feature type="domain" description="RING-type" evidence="17">
    <location>
        <begin position="488"/>
        <end position="526"/>
    </location>
</feature>
<dbReference type="InterPro" id="IPR036875">
    <property type="entry name" value="Znf_CCHC_sf"/>
</dbReference>
<keyword evidence="6" id="KW-0808">Transferase</keyword>
<evidence type="ECO:0000259" key="17">
    <source>
        <dbReference type="PROSITE" id="PS50089"/>
    </source>
</evidence>
<dbReference type="GO" id="GO:0006302">
    <property type="term" value="P:double-strand break repair"/>
    <property type="evidence" value="ECO:0007669"/>
    <property type="project" value="TreeGrafter"/>
</dbReference>
<dbReference type="InterPro" id="IPR000253">
    <property type="entry name" value="FHA_dom"/>
</dbReference>
<comment type="similarity">
    <text evidence="3">Belongs to the CHFR family.</text>
</comment>
<keyword evidence="12" id="KW-0539">Nucleus</keyword>
<evidence type="ECO:0000256" key="15">
    <source>
        <dbReference type="SAM" id="MobiDB-lite"/>
    </source>
</evidence>
<dbReference type="PANTHER" id="PTHR23328">
    <property type="entry name" value="RING-TYPE DOMAIN-CONTAINING PROTEIN"/>
    <property type="match status" value="1"/>
</dbReference>
<dbReference type="Pfam" id="PF00498">
    <property type="entry name" value="FHA"/>
    <property type="match status" value="1"/>
</dbReference>
<proteinExistence type="inferred from homology"/>
<sequence length="712" mass="83065">MEEIHPILISCKPLKTEFNHVREIQITSEDFSIGRGLNNTVVIPFLAISRNHCKFRKNNIDWIIEDHSSFGIIINGIKIGKGNWKKLNNNDTITLDASQEFVYKFICNDCELTPCSKKRIKIEPESNRADLIHDVKIKFEESQNYAIKHIEDKIHNTKQINSTNILLKEQLQLDMKRKINQCESEFALQIQNLKGEKDEVERQKALLIEERDKLLQDLKQDMEGKISELMQQIKNHNEIESELIKENNSLKEKMLKEREDFLSELNRESSLKQEMLDKLEAKMKEQEEIRLKEKQEFEELFKQKTELLRLEKEKELHKLVEQKKQREFELMEELNNIKKNLEEQVERTEKQRCEAQKQLHNQLEEMEKVKSEDKCKMEKLMQEREEIQKKLSEAENKSEKFIEELKARVTEREVELAALAAERIQQQAEQSSEVISSLQEQLEKVRSQLQNVESENLKLLQTTVSETKAESSNKIAEFGEIMESELQCSICSELFVSAITLNCSHTFCKYCISMWKKKKKDCPICRTAISSECKSLVLDSFIDKMVQNLSEEMKTKRLEMLKNRQELESELEKETHKRRSRRRSSYEYEDESFDSLGEEEEDEDEDDDEGDSEGDSDGYQLAFGFDDYGSYNTEFDFIDESYSDGGSYDGDDLTSEISNNTTDGGVESNSRSGRRRPVPGRPGAYYGGYGRCFRCGARGHWAPGCPLAYDAQ</sequence>
<feature type="region of interest" description="Disordered" evidence="15">
    <location>
        <begin position="639"/>
        <end position="683"/>
    </location>
</feature>
<dbReference type="GO" id="GO:0035861">
    <property type="term" value="C:site of double-strand break"/>
    <property type="evidence" value="ECO:0007669"/>
    <property type="project" value="TreeGrafter"/>
</dbReference>
<dbReference type="Gene3D" id="2.60.200.20">
    <property type="match status" value="1"/>
</dbReference>
<dbReference type="InterPro" id="IPR001841">
    <property type="entry name" value="Znf_RING"/>
</dbReference>
<dbReference type="GO" id="GO:0031491">
    <property type="term" value="F:nucleosome binding"/>
    <property type="evidence" value="ECO:0007669"/>
    <property type="project" value="TreeGrafter"/>
</dbReference>
<keyword evidence="10" id="KW-0833">Ubl conjugation pathway</keyword>
<keyword evidence="9 13" id="KW-0863">Zinc-finger</keyword>
<dbReference type="SMART" id="SM00184">
    <property type="entry name" value="RING"/>
    <property type="match status" value="1"/>
</dbReference>
<dbReference type="GO" id="GO:0005634">
    <property type="term" value="C:nucleus"/>
    <property type="evidence" value="ECO:0007669"/>
    <property type="project" value="UniProtKB-SubCell"/>
</dbReference>
<feature type="compositionally biased region" description="Polar residues" evidence="15">
    <location>
        <begin position="655"/>
        <end position="670"/>
    </location>
</feature>
<evidence type="ECO:0000256" key="2">
    <source>
        <dbReference type="ARBA" id="ARBA00004123"/>
    </source>
</evidence>
<dbReference type="Pfam" id="PF13920">
    <property type="entry name" value="zf-C3HC4_3"/>
    <property type="match status" value="1"/>
</dbReference>
<comment type="subcellular location">
    <subcellularLocation>
        <location evidence="2">Nucleus</location>
    </subcellularLocation>
</comment>
<dbReference type="SUPFAM" id="SSF57756">
    <property type="entry name" value="Retrovirus zinc finger-like domains"/>
    <property type="match status" value="1"/>
</dbReference>
<reference evidence="19" key="1">
    <citation type="submission" date="2022-03" db="EMBL/GenBank/DDBJ databases">
        <authorList>
            <person name="Tunstrom K."/>
        </authorList>
    </citation>
    <scope>NUCLEOTIDE SEQUENCE</scope>
</reference>
<comment type="caution">
    <text evidence="19">The sequence shown here is derived from an EMBL/GenBank/DDBJ whole genome shotgun (WGS) entry which is preliminary data.</text>
</comment>
<evidence type="ECO:0000259" key="16">
    <source>
        <dbReference type="PROSITE" id="PS50006"/>
    </source>
</evidence>
<protein>
    <recommendedName>
        <fullName evidence="5">E3 ubiquitin-protein ligase CHFR</fullName>
        <ecNumber evidence="4">2.3.2.27</ecNumber>
    </recommendedName>
</protein>
<organism evidence="19 20">
    <name type="scientific">Euphydryas editha</name>
    <name type="common">Edith's checkerspot</name>
    <dbReference type="NCBI Taxonomy" id="104508"/>
    <lineage>
        <taxon>Eukaryota</taxon>
        <taxon>Metazoa</taxon>
        <taxon>Ecdysozoa</taxon>
        <taxon>Arthropoda</taxon>
        <taxon>Hexapoda</taxon>
        <taxon>Insecta</taxon>
        <taxon>Pterygota</taxon>
        <taxon>Neoptera</taxon>
        <taxon>Endopterygota</taxon>
        <taxon>Lepidoptera</taxon>
        <taxon>Glossata</taxon>
        <taxon>Ditrysia</taxon>
        <taxon>Papilionoidea</taxon>
        <taxon>Nymphalidae</taxon>
        <taxon>Nymphalinae</taxon>
        <taxon>Euphydryas</taxon>
    </lineage>
</organism>
<dbReference type="PROSITE" id="PS50089">
    <property type="entry name" value="ZF_RING_2"/>
    <property type="match status" value="1"/>
</dbReference>
<evidence type="ECO:0000256" key="6">
    <source>
        <dbReference type="ARBA" id="ARBA00022679"/>
    </source>
</evidence>
<keyword evidence="8" id="KW-0227">DNA damage</keyword>
<gene>
    <name evidence="19" type="ORF">EEDITHA_LOCUS22221</name>
</gene>
<dbReference type="SUPFAM" id="SSF49879">
    <property type="entry name" value="SMAD/FHA domain"/>
    <property type="match status" value="1"/>
</dbReference>
<dbReference type="GO" id="GO:0008270">
    <property type="term" value="F:zinc ion binding"/>
    <property type="evidence" value="ECO:0007669"/>
    <property type="project" value="UniProtKB-KW"/>
</dbReference>
<dbReference type="AlphaFoldDB" id="A0AAU9V9Y4"/>
<evidence type="ECO:0000256" key="3">
    <source>
        <dbReference type="ARBA" id="ARBA00005797"/>
    </source>
</evidence>
<evidence type="ECO:0000256" key="9">
    <source>
        <dbReference type="ARBA" id="ARBA00022771"/>
    </source>
</evidence>
<feature type="coiled-coil region" evidence="14">
    <location>
        <begin position="183"/>
        <end position="462"/>
    </location>
</feature>
<dbReference type="CDD" id="cd16535">
    <property type="entry name" value="RING-HC_RNF8"/>
    <property type="match status" value="1"/>
</dbReference>
<dbReference type="CDD" id="cd00060">
    <property type="entry name" value="FHA"/>
    <property type="match status" value="1"/>
</dbReference>
<evidence type="ECO:0000256" key="1">
    <source>
        <dbReference type="ARBA" id="ARBA00000900"/>
    </source>
</evidence>
<dbReference type="EC" id="2.3.2.27" evidence="4"/>
<evidence type="ECO:0000256" key="12">
    <source>
        <dbReference type="ARBA" id="ARBA00023242"/>
    </source>
</evidence>
<comment type="catalytic activity">
    <reaction evidence="1">
        <text>S-ubiquitinyl-[E2 ubiquitin-conjugating enzyme]-L-cysteine + [acceptor protein]-L-lysine = [E2 ubiquitin-conjugating enzyme]-L-cysteine + N(6)-ubiquitinyl-[acceptor protein]-L-lysine.</text>
        <dbReference type="EC" id="2.3.2.27"/>
    </reaction>
</comment>
<dbReference type="SMART" id="SM00343">
    <property type="entry name" value="ZnF_C2HC"/>
    <property type="match status" value="1"/>
</dbReference>
<feature type="compositionally biased region" description="Acidic residues" evidence="15">
    <location>
        <begin position="587"/>
        <end position="616"/>
    </location>
</feature>
<evidence type="ECO:0000256" key="4">
    <source>
        <dbReference type="ARBA" id="ARBA00012483"/>
    </source>
</evidence>
<dbReference type="SUPFAM" id="SSF57850">
    <property type="entry name" value="RING/U-box"/>
    <property type="match status" value="1"/>
</dbReference>
<keyword evidence="11" id="KW-0862">Zinc</keyword>
<evidence type="ECO:0000256" key="13">
    <source>
        <dbReference type="PROSITE-ProRule" id="PRU00047"/>
    </source>
</evidence>
<dbReference type="InterPro" id="IPR001878">
    <property type="entry name" value="Znf_CCHC"/>
</dbReference>
<keyword evidence="14" id="KW-0175">Coiled coil</keyword>